<evidence type="ECO:0000256" key="1">
    <source>
        <dbReference type="SAM" id="MobiDB-lite"/>
    </source>
</evidence>
<feature type="compositionally biased region" description="Basic residues" evidence="1">
    <location>
        <begin position="296"/>
        <end position="315"/>
    </location>
</feature>
<dbReference type="Gene3D" id="2.60.120.200">
    <property type="match status" value="1"/>
</dbReference>
<protein>
    <recommendedName>
        <fullName evidence="2">Pentraxin (PTX) domain-containing protein</fullName>
    </recommendedName>
</protein>
<accession>A0A8C6TJF6</accession>
<feature type="domain" description="Pentraxin (PTX)" evidence="2">
    <location>
        <begin position="77"/>
        <end position="270"/>
    </location>
</feature>
<proteinExistence type="predicted"/>
<reference evidence="3" key="2">
    <citation type="submission" date="2025-09" db="UniProtKB">
        <authorList>
            <consortium name="Ensembl"/>
        </authorList>
    </citation>
    <scope>IDENTIFICATION</scope>
</reference>
<dbReference type="Ensembl" id="ENSNMLT00000023568.1">
    <property type="protein sequence ID" value="ENSNMLP00000021021.1"/>
    <property type="gene ID" value="ENSNMLG00000013680.1"/>
</dbReference>
<feature type="compositionally biased region" description="Polar residues" evidence="1">
    <location>
        <begin position="267"/>
        <end position="281"/>
    </location>
</feature>
<feature type="region of interest" description="Disordered" evidence="1">
    <location>
        <begin position="267"/>
        <end position="315"/>
    </location>
</feature>
<dbReference type="InterPro" id="IPR013320">
    <property type="entry name" value="ConA-like_dom_sf"/>
</dbReference>
<organism evidence="3 4">
    <name type="scientific">Neogobius melanostomus</name>
    <name type="common">round goby</name>
    <dbReference type="NCBI Taxonomy" id="47308"/>
    <lineage>
        <taxon>Eukaryota</taxon>
        <taxon>Metazoa</taxon>
        <taxon>Chordata</taxon>
        <taxon>Craniata</taxon>
        <taxon>Vertebrata</taxon>
        <taxon>Euteleostomi</taxon>
        <taxon>Actinopterygii</taxon>
        <taxon>Neopterygii</taxon>
        <taxon>Teleostei</taxon>
        <taxon>Neoteleostei</taxon>
        <taxon>Acanthomorphata</taxon>
        <taxon>Gobiaria</taxon>
        <taxon>Gobiiformes</taxon>
        <taxon>Gobioidei</taxon>
        <taxon>Gobiidae</taxon>
        <taxon>Benthophilinae</taxon>
        <taxon>Neogobiini</taxon>
        <taxon>Neogobius</taxon>
    </lineage>
</organism>
<sequence>MFTLSQDAGVTFFPPNYSQEPSTTTMSTTPKTTTTTTKPRTTTTTKPTTTTTTKPRTTTTTKPTTTTTTKPRTTTTTKPPSTTTTTTKSTTTTWHTTTSAPVTGGVSVCLRYLADSSSINLFTLAPESDDALSLSLSKQWYTLTWINYQYRYQISLNPRIPLWSSVRTQPWTSVCVVLDSLKNVVQVFQGESMSIRKIPVYRMVWSGQPVLTVSEFDGQVTDLEVWDSPLENTEIFRFMQNYGSSGTVLTWSNIAYTPNGDVLMEDTYSTFGQGQPISSSSEGEEQPIRSGQGRDQRRRHKKKFNERRQRKRQML</sequence>
<evidence type="ECO:0000313" key="4">
    <source>
        <dbReference type="Proteomes" id="UP000694523"/>
    </source>
</evidence>
<dbReference type="SUPFAM" id="SSF49899">
    <property type="entry name" value="Concanavalin A-like lectins/glucanases"/>
    <property type="match status" value="1"/>
</dbReference>
<dbReference type="SMART" id="SM00159">
    <property type="entry name" value="PTX"/>
    <property type="match status" value="1"/>
</dbReference>
<dbReference type="Proteomes" id="UP000694523">
    <property type="component" value="Unplaced"/>
</dbReference>
<feature type="compositionally biased region" description="Low complexity" evidence="1">
    <location>
        <begin position="23"/>
        <end position="92"/>
    </location>
</feature>
<name>A0A8C6TJF6_9GOBI</name>
<evidence type="ECO:0000313" key="3">
    <source>
        <dbReference type="Ensembl" id="ENSNMLP00000021021.1"/>
    </source>
</evidence>
<keyword evidence="4" id="KW-1185">Reference proteome</keyword>
<reference evidence="3" key="1">
    <citation type="submission" date="2025-08" db="UniProtKB">
        <authorList>
            <consortium name="Ensembl"/>
        </authorList>
    </citation>
    <scope>IDENTIFICATION</scope>
</reference>
<feature type="region of interest" description="Disordered" evidence="1">
    <location>
        <begin position="1"/>
        <end position="92"/>
    </location>
</feature>
<dbReference type="AlphaFoldDB" id="A0A8C6TJF6"/>
<evidence type="ECO:0000259" key="2">
    <source>
        <dbReference type="SMART" id="SM00159"/>
    </source>
</evidence>
<dbReference type="InterPro" id="IPR001759">
    <property type="entry name" value="PTX_dom"/>
</dbReference>